<dbReference type="InterPro" id="IPR006075">
    <property type="entry name" value="Asn/Gln-tRNA_Trfase_suB/E_cat"/>
</dbReference>
<organism evidence="12 13">
    <name type="scientific">Spiroplasma apis B31</name>
    <dbReference type="NCBI Taxonomy" id="1276258"/>
    <lineage>
        <taxon>Bacteria</taxon>
        <taxon>Bacillati</taxon>
        <taxon>Mycoplasmatota</taxon>
        <taxon>Mollicutes</taxon>
        <taxon>Entomoplasmatales</taxon>
        <taxon>Spiroplasmataceae</taxon>
        <taxon>Spiroplasma</taxon>
    </lineage>
</organism>
<dbReference type="NCBIfam" id="NF004014">
    <property type="entry name" value="PRK05477.1-4"/>
    <property type="match status" value="1"/>
</dbReference>
<comment type="catalytic activity">
    <reaction evidence="8 10">
        <text>L-aspartyl-tRNA(Asn) + L-glutamine + ATP + H2O = L-asparaginyl-tRNA(Asn) + L-glutamate + ADP + phosphate + 2 H(+)</text>
        <dbReference type="Rhea" id="RHEA:14513"/>
        <dbReference type="Rhea" id="RHEA-COMP:9674"/>
        <dbReference type="Rhea" id="RHEA-COMP:9677"/>
        <dbReference type="ChEBI" id="CHEBI:15377"/>
        <dbReference type="ChEBI" id="CHEBI:15378"/>
        <dbReference type="ChEBI" id="CHEBI:29985"/>
        <dbReference type="ChEBI" id="CHEBI:30616"/>
        <dbReference type="ChEBI" id="CHEBI:43474"/>
        <dbReference type="ChEBI" id="CHEBI:58359"/>
        <dbReference type="ChEBI" id="CHEBI:78515"/>
        <dbReference type="ChEBI" id="CHEBI:78516"/>
        <dbReference type="ChEBI" id="CHEBI:456216"/>
    </reaction>
</comment>
<keyword evidence="6 10" id="KW-0648">Protein biosynthesis</keyword>
<dbReference type="GO" id="GO:0006412">
    <property type="term" value="P:translation"/>
    <property type="evidence" value="ECO:0007669"/>
    <property type="project" value="UniProtKB-UniRule"/>
</dbReference>
<dbReference type="EC" id="6.3.5.-" evidence="10"/>
<keyword evidence="12" id="KW-0808">Transferase</keyword>
<dbReference type="SUPFAM" id="SSF55931">
    <property type="entry name" value="Glutamine synthetase/guanido kinase"/>
    <property type="match status" value="1"/>
</dbReference>
<dbReference type="InterPro" id="IPR014746">
    <property type="entry name" value="Gln_synth/guanido_kin_cat_dom"/>
</dbReference>
<dbReference type="InterPro" id="IPR018027">
    <property type="entry name" value="Asn/Gln_amidotransferase"/>
</dbReference>
<feature type="domain" description="Asn/Gln amidotransferase" evidence="11">
    <location>
        <begin position="327"/>
        <end position="474"/>
    </location>
</feature>
<keyword evidence="4 10" id="KW-0547">Nucleotide-binding</keyword>
<dbReference type="GO" id="GO:0050566">
    <property type="term" value="F:asparaginyl-tRNA synthase (glutamine-hydrolyzing) activity"/>
    <property type="evidence" value="ECO:0007669"/>
    <property type="project" value="RHEA"/>
</dbReference>
<keyword evidence="3 10" id="KW-0436">Ligase</keyword>
<protein>
    <recommendedName>
        <fullName evidence="10">Aspartyl/glutamyl-tRNA(Asn/Gln) amidotransferase subunit B</fullName>
        <shortName evidence="10">Asp/Glu-ADT subunit B</shortName>
        <ecNumber evidence="10">6.3.5.-</ecNumber>
    </recommendedName>
</protein>
<gene>
    <name evidence="10 12" type="primary">gatB</name>
    <name evidence="12" type="ORF">SAPIS_v1c01120</name>
</gene>
<dbReference type="PROSITE" id="PS01234">
    <property type="entry name" value="GATB"/>
    <property type="match status" value="1"/>
</dbReference>
<dbReference type="Pfam" id="PF02934">
    <property type="entry name" value="GatB_N"/>
    <property type="match status" value="1"/>
</dbReference>
<dbReference type="Proteomes" id="UP000018550">
    <property type="component" value="Chromosome"/>
</dbReference>
<sequence length="481" mass="54912">MTNFEVIIGIENHVELKSNTKIFSPAPVNFGLEHNTQVSEVDLGYPGALPSVNKECVRLALLACNALNLKIDPLLRFDRKNYFYPDLVKGFQITQQFFPIGKDGFLEIELDNNTSKKIEIERLHIEEDTAKQIHKDNLTFIDYNRSGIGLIEIVTKPVIRSSDEAVAYVNGLREILLFLGVSDVKMNEGSLRCDVNISLRPFGYDGYGSKVEVKNLNSLNNVKKAIEFEIKRQSDLLLNGHKIQQETRRFDENKQETVLMRVKNDAVDYKYTREPNIFPIKLNEQWINETIINAPELPSVKRKRYFGDYKLSMDDINYILSDLNLTLFFEETISYGADPKKVANLLITEIKAILNKDNITLKGSNLKPKDLFEIISLTDKGVISSKHVKMIMPVKIKSNENVLSIIEKNNWKLISDTDEIKRLVMPIVEKNTSLIKEQFINRPERVEKTIMGELMKCTGGNVNPDIAINIIKELADAAFKN</sequence>
<dbReference type="SMART" id="SM00845">
    <property type="entry name" value="GatB_Yqey"/>
    <property type="match status" value="1"/>
</dbReference>
<comment type="catalytic activity">
    <reaction evidence="9 10">
        <text>L-glutamyl-tRNA(Gln) + L-glutamine + ATP + H2O = L-glutaminyl-tRNA(Gln) + L-glutamate + ADP + phosphate + H(+)</text>
        <dbReference type="Rhea" id="RHEA:17521"/>
        <dbReference type="Rhea" id="RHEA-COMP:9681"/>
        <dbReference type="Rhea" id="RHEA-COMP:9684"/>
        <dbReference type="ChEBI" id="CHEBI:15377"/>
        <dbReference type="ChEBI" id="CHEBI:15378"/>
        <dbReference type="ChEBI" id="CHEBI:29985"/>
        <dbReference type="ChEBI" id="CHEBI:30616"/>
        <dbReference type="ChEBI" id="CHEBI:43474"/>
        <dbReference type="ChEBI" id="CHEBI:58359"/>
        <dbReference type="ChEBI" id="CHEBI:78520"/>
        <dbReference type="ChEBI" id="CHEBI:78521"/>
        <dbReference type="ChEBI" id="CHEBI:456216"/>
    </reaction>
</comment>
<evidence type="ECO:0000259" key="11">
    <source>
        <dbReference type="SMART" id="SM00845"/>
    </source>
</evidence>
<dbReference type="InterPro" id="IPR017959">
    <property type="entry name" value="Asn/Gln-tRNA_amidoTrfase_suB/E"/>
</dbReference>
<evidence type="ECO:0000256" key="6">
    <source>
        <dbReference type="ARBA" id="ARBA00022917"/>
    </source>
</evidence>
<dbReference type="InterPro" id="IPR017958">
    <property type="entry name" value="Gln-tRNA_amidoTrfase_suB_CS"/>
</dbReference>
<evidence type="ECO:0000313" key="12">
    <source>
        <dbReference type="EMBL" id="AHB35959.1"/>
    </source>
</evidence>
<dbReference type="PANTHER" id="PTHR11659">
    <property type="entry name" value="GLUTAMYL-TRNA GLN AMIDOTRANSFERASE SUBUNIT B MITOCHONDRIAL AND PROKARYOTIC PET112-RELATED"/>
    <property type="match status" value="1"/>
</dbReference>
<dbReference type="InterPro" id="IPR042114">
    <property type="entry name" value="GatB_C_1"/>
</dbReference>
<reference evidence="12 13" key="1">
    <citation type="journal article" date="2014" name="Genome Announc.">
        <title>Complete Genome Sequence of Spiroplasma apis B31T (ATCC 33834), a Bacterium Associated with May Disease of Honeybees (Apis mellifera).</title>
        <authorList>
            <person name="Ku C."/>
            <person name="Lo W.S."/>
            <person name="Chen L.L."/>
            <person name="Kuo C.H."/>
        </authorList>
    </citation>
    <scope>NUCLEOTIDE SEQUENCE [LARGE SCALE GENOMIC DNA]</scope>
    <source>
        <strain evidence="12">B31</strain>
    </source>
</reference>
<keyword evidence="5 10" id="KW-0067">ATP-binding</keyword>
<evidence type="ECO:0000256" key="7">
    <source>
        <dbReference type="ARBA" id="ARBA00024799"/>
    </source>
</evidence>
<dbReference type="InterPro" id="IPR004413">
    <property type="entry name" value="GatB"/>
</dbReference>
<evidence type="ECO:0000256" key="4">
    <source>
        <dbReference type="ARBA" id="ARBA00022741"/>
    </source>
</evidence>
<dbReference type="Gene3D" id="1.10.10.410">
    <property type="match status" value="1"/>
</dbReference>
<dbReference type="Gene3D" id="1.10.150.380">
    <property type="entry name" value="GatB domain, N-terminal subdomain"/>
    <property type="match status" value="1"/>
</dbReference>
<proteinExistence type="inferred from homology"/>
<dbReference type="STRING" id="1276258.SAPIS_v1c01120"/>
<comment type="function">
    <text evidence="7 10">Allows the formation of correctly charged Asn-tRNA(Asn) or Gln-tRNA(Gln) through the transamidation of misacylated Asp-tRNA(Asn) or Glu-tRNA(Gln) in organisms which lack either or both of asparaginyl-tRNA or glutaminyl-tRNA synthetases. The reaction takes place in the presence of glutamine and ATP through an activated phospho-Asp-tRNA(Asn) or phospho-Glu-tRNA(Gln).</text>
</comment>
<evidence type="ECO:0000256" key="3">
    <source>
        <dbReference type="ARBA" id="ARBA00022598"/>
    </source>
</evidence>
<evidence type="ECO:0000313" key="13">
    <source>
        <dbReference type="Proteomes" id="UP000018550"/>
    </source>
</evidence>
<evidence type="ECO:0000256" key="1">
    <source>
        <dbReference type="ARBA" id="ARBA00005306"/>
    </source>
</evidence>
<evidence type="ECO:0000256" key="2">
    <source>
        <dbReference type="ARBA" id="ARBA00011123"/>
    </source>
</evidence>
<evidence type="ECO:0000256" key="9">
    <source>
        <dbReference type="ARBA" id="ARBA00047913"/>
    </source>
</evidence>
<name>V5RHD7_SPIAP</name>
<evidence type="ECO:0000256" key="10">
    <source>
        <dbReference type="HAMAP-Rule" id="MF_00121"/>
    </source>
</evidence>
<dbReference type="AlphaFoldDB" id="V5RHD7"/>
<comment type="similarity">
    <text evidence="1 10">Belongs to the GatB/GatE family. GatB subfamily.</text>
</comment>
<dbReference type="GO" id="GO:0050567">
    <property type="term" value="F:glutaminyl-tRNA synthase (glutamine-hydrolyzing) activity"/>
    <property type="evidence" value="ECO:0007669"/>
    <property type="project" value="UniProtKB-UniRule"/>
</dbReference>
<dbReference type="InterPro" id="IPR003789">
    <property type="entry name" value="Asn/Gln_tRNA_amidoTrase-B-like"/>
</dbReference>
<dbReference type="GO" id="GO:0016740">
    <property type="term" value="F:transferase activity"/>
    <property type="evidence" value="ECO:0007669"/>
    <property type="project" value="UniProtKB-KW"/>
</dbReference>
<dbReference type="NCBIfam" id="NF004012">
    <property type="entry name" value="PRK05477.1-2"/>
    <property type="match status" value="1"/>
</dbReference>
<dbReference type="PANTHER" id="PTHR11659:SF0">
    <property type="entry name" value="GLUTAMYL-TRNA(GLN) AMIDOTRANSFERASE SUBUNIT B, MITOCHONDRIAL"/>
    <property type="match status" value="1"/>
</dbReference>
<dbReference type="NCBIfam" id="TIGR00133">
    <property type="entry name" value="gatB"/>
    <property type="match status" value="1"/>
</dbReference>
<dbReference type="HOGENOM" id="CLU_019240_0_0_14"/>
<dbReference type="RefSeq" id="WP_023788893.1">
    <property type="nucleotide sequence ID" value="NC_022998.1"/>
</dbReference>
<dbReference type="InterPro" id="IPR023168">
    <property type="entry name" value="GatB_Yqey_C_2"/>
</dbReference>
<dbReference type="OrthoDB" id="9804078at2"/>
<comment type="subunit">
    <text evidence="2 10">Heterotrimer of A, B and C subunits.</text>
</comment>
<dbReference type="HAMAP" id="MF_00121">
    <property type="entry name" value="GatB"/>
    <property type="match status" value="1"/>
</dbReference>
<evidence type="ECO:0000256" key="8">
    <source>
        <dbReference type="ARBA" id="ARBA00047380"/>
    </source>
</evidence>
<dbReference type="eggNOG" id="COG0064">
    <property type="taxonomic scope" value="Bacteria"/>
</dbReference>
<dbReference type="EMBL" id="CP006682">
    <property type="protein sequence ID" value="AHB35959.1"/>
    <property type="molecule type" value="Genomic_DNA"/>
</dbReference>
<accession>V5RHD7</accession>
<dbReference type="Pfam" id="PF02637">
    <property type="entry name" value="GatB_Yqey"/>
    <property type="match status" value="1"/>
</dbReference>
<dbReference type="KEGG" id="sapi:SAPIS_v1c01120"/>
<dbReference type="GO" id="GO:0070681">
    <property type="term" value="P:glutaminyl-tRNAGln biosynthesis via transamidation"/>
    <property type="evidence" value="ECO:0007669"/>
    <property type="project" value="TreeGrafter"/>
</dbReference>
<dbReference type="PATRIC" id="fig|1276258.3.peg.109"/>
<evidence type="ECO:0000256" key="5">
    <source>
        <dbReference type="ARBA" id="ARBA00022840"/>
    </source>
</evidence>
<keyword evidence="13" id="KW-1185">Reference proteome</keyword>
<dbReference type="GO" id="GO:0005524">
    <property type="term" value="F:ATP binding"/>
    <property type="evidence" value="ECO:0007669"/>
    <property type="project" value="UniProtKB-KW"/>
</dbReference>
<dbReference type="SUPFAM" id="SSF89095">
    <property type="entry name" value="GatB/YqeY motif"/>
    <property type="match status" value="1"/>
</dbReference>